<keyword evidence="5" id="KW-0862">Zinc</keyword>
<feature type="domain" description="C2H2-type" evidence="9">
    <location>
        <begin position="109"/>
        <end position="139"/>
    </location>
</feature>
<dbReference type="Pfam" id="PF00096">
    <property type="entry name" value="zf-C2H2"/>
    <property type="match status" value="1"/>
</dbReference>
<comment type="caution">
    <text evidence="10">The sequence shown here is derived from an EMBL/GenBank/DDBJ whole genome shotgun (WGS) entry which is preliminary data.</text>
</comment>
<keyword evidence="4 7" id="KW-0863">Zinc-finger</keyword>
<reference evidence="10 11" key="1">
    <citation type="journal article" date="2020" name="ISME J.">
        <title>Uncovering the hidden diversity of litter-decomposition mechanisms in mushroom-forming fungi.</title>
        <authorList>
            <person name="Floudas D."/>
            <person name="Bentzer J."/>
            <person name="Ahren D."/>
            <person name="Johansson T."/>
            <person name="Persson P."/>
            <person name="Tunlid A."/>
        </authorList>
    </citation>
    <scope>NUCLEOTIDE SEQUENCE [LARGE SCALE GENOMIC DNA]</scope>
    <source>
        <strain evidence="10 11">CBS 101986</strain>
    </source>
</reference>
<dbReference type="SUPFAM" id="SSF57667">
    <property type="entry name" value="beta-beta-alpha zinc fingers"/>
    <property type="match status" value="1"/>
</dbReference>
<evidence type="ECO:0000256" key="4">
    <source>
        <dbReference type="ARBA" id="ARBA00022771"/>
    </source>
</evidence>
<evidence type="ECO:0000256" key="2">
    <source>
        <dbReference type="ARBA" id="ARBA00022723"/>
    </source>
</evidence>
<dbReference type="AlphaFoldDB" id="A0A8H5EZ85"/>
<feature type="compositionally biased region" description="Polar residues" evidence="8">
    <location>
        <begin position="306"/>
        <end position="325"/>
    </location>
</feature>
<accession>A0A8H5EZ85</accession>
<keyword evidence="3" id="KW-0677">Repeat</keyword>
<feature type="region of interest" description="Disordered" evidence="8">
    <location>
        <begin position="456"/>
        <end position="494"/>
    </location>
</feature>
<protein>
    <recommendedName>
        <fullName evidence="9">C2H2-type domain-containing protein</fullName>
    </recommendedName>
</protein>
<dbReference type="GO" id="GO:0005634">
    <property type="term" value="C:nucleus"/>
    <property type="evidence" value="ECO:0007669"/>
    <property type="project" value="UniProtKB-SubCell"/>
</dbReference>
<feature type="compositionally biased region" description="Low complexity" evidence="8">
    <location>
        <begin position="48"/>
        <end position="95"/>
    </location>
</feature>
<dbReference type="Gene3D" id="3.30.160.60">
    <property type="entry name" value="Classic Zinc Finger"/>
    <property type="match status" value="2"/>
</dbReference>
<dbReference type="OrthoDB" id="10018191at2759"/>
<feature type="compositionally biased region" description="Low complexity" evidence="8">
    <location>
        <begin position="392"/>
        <end position="411"/>
    </location>
</feature>
<evidence type="ECO:0000256" key="7">
    <source>
        <dbReference type="PROSITE-ProRule" id="PRU00042"/>
    </source>
</evidence>
<evidence type="ECO:0000256" key="8">
    <source>
        <dbReference type="SAM" id="MobiDB-lite"/>
    </source>
</evidence>
<keyword evidence="11" id="KW-1185">Reference proteome</keyword>
<evidence type="ECO:0000256" key="6">
    <source>
        <dbReference type="ARBA" id="ARBA00023242"/>
    </source>
</evidence>
<feature type="region of interest" description="Disordered" evidence="8">
    <location>
        <begin position="391"/>
        <end position="430"/>
    </location>
</feature>
<organism evidence="10 11">
    <name type="scientific">Psilocybe cf. subviscida</name>
    <dbReference type="NCBI Taxonomy" id="2480587"/>
    <lineage>
        <taxon>Eukaryota</taxon>
        <taxon>Fungi</taxon>
        <taxon>Dikarya</taxon>
        <taxon>Basidiomycota</taxon>
        <taxon>Agaricomycotina</taxon>
        <taxon>Agaricomycetes</taxon>
        <taxon>Agaricomycetidae</taxon>
        <taxon>Agaricales</taxon>
        <taxon>Agaricineae</taxon>
        <taxon>Strophariaceae</taxon>
        <taxon>Psilocybe</taxon>
    </lineage>
</organism>
<dbReference type="GO" id="GO:0008270">
    <property type="term" value="F:zinc ion binding"/>
    <property type="evidence" value="ECO:0007669"/>
    <property type="project" value="UniProtKB-KW"/>
</dbReference>
<dbReference type="FunFam" id="3.30.160.60:FF:002343">
    <property type="entry name" value="Zinc finger protein 33A"/>
    <property type="match status" value="1"/>
</dbReference>
<dbReference type="EMBL" id="JAACJJ010000031">
    <property type="protein sequence ID" value="KAF5318040.1"/>
    <property type="molecule type" value="Genomic_DNA"/>
</dbReference>
<comment type="subcellular location">
    <subcellularLocation>
        <location evidence="1">Nucleus</location>
    </subcellularLocation>
</comment>
<keyword evidence="2" id="KW-0479">Metal-binding</keyword>
<feature type="compositionally biased region" description="Low complexity" evidence="8">
    <location>
        <begin position="189"/>
        <end position="205"/>
    </location>
</feature>
<evidence type="ECO:0000256" key="3">
    <source>
        <dbReference type="ARBA" id="ARBA00022737"/>
    </source>
</evidence>
<dbReference type="PROSITE" id="PS50157">
    <property type="entry name" value="ZINC_FINGER_C2H2_2"/>
    <property type="match status" value="2"/>
</dbReference>
<evidence type="ECO:0000256" key="5">
    <source>
        <dbReference type="ARBA" id="ARBA00022833"/>
    </source>
</evidence>
<proteinExistence type="predicted"/>
<evidence type="ECO:0000313" key="10">
    <source>
        <dbReference type="EMBL" id="KAF5318040.1"/>
    </source>
</evidence>
<evidence type="ECO:0000259" key="9">
    <source>
        <dbReference type="PROSITE" id="PS50157"/>
    </source>
</evidence>
<dbReference type="PANTHER" id="PTHR40626">
    <property type="entry name" value="MIP31509P"/>
    <property type="match status" value="1"/>
</dbReference>
<dbReference type="Proteomes" id="UP000567179">
    <property type="component" value="Unassembled WGS sequence"/>
</dbReference>
<dbReference type="GO" id="GO:0000785">
    <property type="term" value="C:chromatin"/>
    <property type="evidence" value="ECO:0007669"/>
    <property type="project" value="TreeGrafter"/>
</dbReference>
<dbReference type="SMART" id="SM00355">
    <property type="entry name" value="ZnF_C2H2"/>
    <property type="match status" value="2"/>
</dbReference>
<feature type="region of interest" description="Disordered" evidence="8">
    <location>
        <begin position="584"/>
        <end position="644"/>
    </location>
</feature>
<dbReference type="PANTHER" id="PTHR40626:SF11">
    <property type="entry name" value="ZINC FINGER PROTEIN YPR022C"/>
    <property type="match status" value="1"/>
</dbReference>
<dbReference type="InterPro" id="IPR013087">
    <property type="entry name" value="Znf_C2H2_type"/>
</dbReference>
<evidence type="ECO:0000313" key="11">
    <source>
        <dbReference type="Proteomes" id="UP000567179"/>
    </source>
</evidence>
<sequence>MALDAPAPLYPTSYLDNTGYTQEDMASLVASTSSGFTGPNHQQHQQHHYQQQQYQQNSPAHAQSLSHNSQAHAQAQAQAQAAQQQQQPQLSQSLAGVGRRHRTVPAKTFKCTGFGDCAMVFSRSEHLARHVRKHTGERPFACHCSKQFSRLDNLRQHAQTVHADRPELNARMMARLVEVQGTMATLGKSGSTGSTCSSAAPAGPSNSKPHPPRALSLSLSLETNTSMHIKSEGGSPDLSLHSQHPHPSLQQRKRRPGLPLTLSSADIAAANLNAGFHVQGHATAPLPHGYHHPLSSHGGHGYTEPQPHSASAQQTHFAHTQAPQTFSPSFSLDRVASSHHGHPSANFARSRGVDYTQSEYGVPSHSHSDFAGGSPAHEFPFHANAHANGVRSQALPSPPYSAASASGYFPSMPQQMMRGHAEEQEVFEQQQQQAYNVKQEELNGFEHELAAFPHAHTHAAQPQRHEQQHQLHHQHSQTWSDPSQHGGAYVSPPITPHLANFPSLSLGGSTAGSLSPHSAFSQSPTIPPSVGGGAFEAGFDGSAYEGSLSPEQQGFETGYVHQQQQAHEFEQFDKFEHAQHVEHFDHRQQQQQEYYASPEQQQFEQQNQQQQFFAAQQQQQQQNQQRHDRWMAQQQYRREHGFAA</sequence>
<feature type="region of interest" description="Disordered" evidence="8">
    <location>
        <begin position="508"/>
        <end position="551"/>
    </location>
</feature>
<dbReference type="InterPro" id="IPR036236">
    <property type="entry name" value="Znf_C2H2_sf"/>
</dbReference>
<gene>
    <name evidence="10" type="ORF">D9619_012026</name>
</gene>
<feature type="compositionally biased region" description="Basic and acidic residues" evidence="8">
    <location>
        <begin position="625"/>
        <end position="644"/>
    </location>
</feature>
<dbReference type="InterPro" id="IPR051059">
    <property type="entry name" value="VerF-like"/>
</dbReference>
<evidence type="ECO:0000256" key="1">
    <source>
        <dbReference type="ARBA" id="ARBA00004123"/>
    </source>
</evidence>
<name>A0A8H5EZ85_9AGAR</name>
<feature type="compositionally biased region" description="Polar residues" evidence="8">
    <location>
        <begin position="31"/>
        <end position="40"/>
    </location>
</feature>
<feature type="region of interest" description="Disordered" evidence="8">
    <location>
        <begin position="227"/>
        <end position="256"/>
    </location>
</feature>
<keyword evidence="6" id="KW-0539">Nucleus</keyword>
<feature type="region of interest" description="Disordered" evidence="8">
    <location>
        <begin position="185"/>
        <end position="215"/>
    </location>
</feature>
<dbReference type="GO" id="GO:0000978">
    <property type="term" value="F:RNA polymerase II cis-regulatory region sequence-specific DNA binding"/>
    <property type="evidence" value="ECO:0007669"/>
    <property type="project" value="InterPro"/>
</dbReference>
<feature type="region of interest" description="Disordered" evidence="8">
    <location>
        <begin position="31"/>
        <end position="101"/>
    </location>
</feature>
<feature type="compositionally biased region" description="Low complexity" evidence="8">
    <location>
        <begin position="599"/>
        <end position="624"/>
    </location>
</feature>
<feature type="region of interest" description="Disordered" evidence="8">
    <location>
        <begin position="283"/>
        <end position="325"/>
    </location>
</feature>
<feature type="domain" description="C2H2-type" evidence="9">
    <location>
        <begin position="140"/>
        <end position="167"/>
    </location>
</feature>
<dbReference type="GO" id="GO:0000981">
    <property type="term" value="F:DNA-binding transcription factor activity, RNA polymerase II-specific"/>
    <property type="evidence" value="ECO:0007669"/>
    <property type="project" value="InterPro"/>
</dbReference>